<keyword evidence="1" id="KW-0732">Signal</keyword>
<feature type="signal peptide" evidence="1">
    <location>
        <begin position="1"/>
        <end position="23"/>
    </location>
</feature>
<evidence type="ECO:0000313" key="2">
    <source>
        <dbReference type="EMBL" id="JAH91175.1"/>
    </source>
</evidence>
<sequence length="67" mass="7325">MLIICLVIVLAVSVLVLYGAVQGCIRTRGLSDPTVSHSSAASKNVCIYFTFFFVNKQSLVKMHVTSF</sequence>
<evidence type="ECO:0008006" key="3">
    <source>
        <dbReference type="Google" id="ProtNLM"/>
    </source>
</evidence>
<accession>A0A0E9WNL7</accession>
<feature type="chain" id="PRO_5002434594" description="Secreted protein" evidence="1">
    <location>
        <begin position="24"/>
        <end position="67"/>
    </location>
</feature>
<name>A0A0E9WNL7_ANGAN</name>
<organism evidence="2">
    <name type="scientific">Anguilla anguilla</name>
    <name type="common">European freshwater eel</name>
    <name type="synonym">Muraena anguilla</name>
    <dbReference type="NCBI Taxonomy" id="7936"/>
    <lineage>
        <taxon>Eukaryota</taxon>
        <taxon>Metazoa</taxon>
        <taxon>Chordata</taxon>
        <taxon>Craniata</taxon>
        <taxon>Vertebrata</taxon>
        <taxon>Euteleostomi</taxon>
        <taxon>Actinopterygii</taxon>
        <taxon>Neopterygii</taxon>
        <taxon>Teleostei</taxon>
        <taxon>Anguilliformes</taxon>
        <taxon>Anguillidae</taxon>
        <taxon>Anguilla</taxon>
    </lineage>
</organism>
<reference evidence="2" key="2">
    <citation type="journal article" date="2015" name="Fish Shellfish Immunol.">
        <title>Early steps in the European eel (Anguilla anguilla)-Vibrio vulnificus interaction in the gills: Role of the RtxA13 toxin.</title>
        <authorList>
            <person name="Callol A."/>
            <person name="Pajuelo D."/>
            <person name="Ebbesson L."/>
            <person name="Teles M."/>
            <person name="MacKenzie S."/>
            <person name="Amaro C."/>
        </authorList>
    </citation>
    <scope>NUCLEOTIDE SEQUENCE</scope>
</reference>
<dbReference type="AlphaFoldDB" id="A0A0E9WNL7"/>
<protein>
    <recommendedName>
        <fullName evidence="3">Secreted protein</fullName>
    </recommendedName>
</protein>
<reference evidence="2" key="1">
    <citation type="submission" date="2014-11" db="EMBL/GenBank/DDBJ databases">
        <authorList>
            <person name="Amaro Gonzalez C."/>
        </authorList>
    </citation>
    <scope>NUCLEOTIDE SEQUENCE</scope>
</reference>
<proteinExistence type="predicted"/>
<dbReference type="EMBL" id="GBXM01017402">
    <property type="protein sequence ID" value="JAH91175.1"/>
    <property type="molecule type" value="Transcribed_RNA"/>
</dbReference>
<evidence type="ECO:0000256" key="1">
    <source>
        <dbReference type="SAM" id="SignalP"/>
    </source>
</evidence>